<dbReference type="GO" id="GO:0006400">
    <property type="term" value="P:tRNA modification"/>
    <property type="evidence" value="ECO:0007669"/>
    <property type="project" value="UniProtKB-UniRule"/>
</dbReference>
<protein>
    <recommendedName>
        <fullName evidence="6">tRNA(Ile)-lysidine synthase</fullName>
        <ecNumber evidence="6">6.3.4.19</ecNumber>
    </recommendedName>
    <alternativeName>
        <fullName evidence="6">tRNA(Ile)-2-lysyl-cytidine synthase</fullName>
    </alternativeName>
    <alternativeName>
        <fullName evidence="6">tRNA(Ile)-lysidine synthetase</fullName>
    </alternativeName>
</protein>
<dbReference type="PATRIC" id="fig|1359164.3.peg.448"/>
<dbReference type="GO" id="GO:0032267">
    <property type="term" value="F:tRNA(Ile)-lysidine synthase activity"/>
    <property type="evidence" value="ECO:0007669"/>
    <property type="project" value="UniProtKB-EC"/>
</dbReference>
<dbReference type="NCBIfam" id="TIGR01045">
    <property type="entry name" value="RPE1"/>
    <property type="match status" value="1"/>
</dbReference>
<feature type="binding site" evidence="6">
    <location>
        <begin position="27"/>
        <end position="32"/>
    </location>
    <ligand>
        <name>ATP</name>
        <dbReference type="ChEBI" id="CHEBI:30616"/>
    </ligand>
</feature>
<dbReference type="RefSeq" id="WP_014391754.1">
    <property type="nucleotide sequence ID" value="NZ_LANR01000001.1"/>
</dbReference>
<dbReference type="CDD" id="cd01992">
    <property type="entry name" value="TilS_N"/>
    <property type="match status" value="1"/>
</dbReference>
<keyword evidence="3 6" id="KW-0547">Nucleotide-binding</keyword>
<dbReference type="InterPro" id="IPR012795">
    <property type="entry name" value="tRNA_Ile_lys_synt_N"/>
</dbReference>
<accession>A0A0F3N3D7</accession>
<name>A0A0F3N3D7_RICAM</name>
<comment type="catalytic activity">
    <reaction evidence="5 6">
        <text>cytidine(34) in tRNA(Ile2) + L-lysine + ATP = lysidine(34) in tRNA(Ile2) + AMP + diphosphate + H(+)</text>
        <dbReference type="Rhea" id="RHEA:43744"/>
        <dbReference type="Rhea" id="RHEA-COMP:10625"/>
        <dbReference type="Rhea" id="RHEA-COMP:10670"/>
        <dbReference type="ChEBI" id="CHEBI:15378"/>
        <dbReference type="ChEBI" id="CHEBI:30616"/>
        <dbReference type="ChEBI" id="CHEBI:32551"/>
        <dbReference type="ChEBI" id="CHEBI:33019"/>
        <dbReference type="ChEBI" id="CHEBI:82748"/>
        <dbReference type="ChEBI" id="CHEBI:83665"/>
        <dbReference type="ChEBI" id="CHEBI:456215"/>
        <dbReference type="EC" id="6.3.4.19"/>
    </reaction>
</comment>
<dbReference type="SUPFAM" id="SSF52402">
    <property type="entry name" value="Adenine nucleotide alpha hydrolases-like"/>
    <property type="match status" value="1"/>
</dbReference>
<comment type="subcellular location">
    <subcellularLocation>
        <location evidence="6">Cytoplasm</location>
    </subcellularLocation>
</comment>
<dbReference type="PANTHER" id="PTHR43033:SF1">
    <property type="entry name" value="TRNA(ILE)-LYSIDINE SYNTHASE-RELATED"/>
    <property type="match status" value="1"/>
</dbReference>
<dbReference type="InterPro" id="IPR005728">
    <property type="entry name" value="RPE1"/>
</dbReference>
<dbReference type="AlphaFoldDB" id="A0A0F3N3D7"/>
<keyword evidence="1 6" id="KW-0436">Ligase</keyword>
<evidence type="ECO:0000256" key="4">
    <source>
        <dbReference type="ARBA" id="ARBA00022840"/>
    </source>
</evidence>
<evidence type="ECO:0000256" key="5">
    <source>
        <dbReference type="ARBA" id="ARBA00048539"/>
    </source>
</evidence>
<evidence type="ECO:0000256" key="1">
    <source>
        <dbReference type="ARBA" id="ARBA00022598"/>
    </source>
</evidence>
<evidence type="ECO:0000313" key="9">
    <source>
        <dbReference type="Proteomes" id="UP000033556"/>
    </source>
</evidence>
<dbReference type="NCBIfam" id="TIGR02432">
    <property type="entry name" value="lysidine_TilS_N"/>
    <property type="match status" value="1"/>
</dbReference>
<organism evidence="8 9">
    <name type="scientific">Rickettsia amblyommatis str. Ac/Pa</name>
    <dbReference type="NCBI Taxonomy" id="1359164"/>
    <lineage>
        <taxon>Bacteria</taxon>
        <taxon>Pseudomonadati</taxon>
        <taxon>Pseudomonadota</taxon>
        <taxon>Alphaproteobacteria</taxon>
        <taxon>Rickettsiales</taxon>
        <taxon>Rickettsiaceae</taxon>
        <taxon>Rickettsieae</taxon>
        <taxon>Rickettsia</taxon>
        <taxon>spotted fever group</taxon>
    </lineage>
</organism>
<keyword evidence="9" id="KW-1185">Reference proteome</keyword>
<comment type="similarity">
    <text evidence="6">Belongs to the tRNA(Ile)-lysidine synthase family.</text>
</comment>
<dbReference type="Gene3D" id="3.40.50.620">
    <property type="entry name" value="HUPs"/>
    <property type="match status" value="1"/>
</dbReference>
<evidence type="ECO:0000313" key="8">
    <source>
        <dbReference type="EMBL" id="KJV61444.1"/>
    </source>
</evidence>
<dbReference type="EC" id="6.3.4.19" evidence="6"/>
<dbReference type="GO" id="GO:0005524">
    <property type="term" value="F:ATP binding"/>
    <property type="evidence" value="ECO:0007669"/>
    <property type="project" value="UniProtKB-UniRule"/>
</dbReference>
<dbReference type="EMBL" id="LANR01000001">
    <property type="protein sequence ID" value="KJV61444.1"/>
    <property type="molecule type" value="Genomic_DNA"/>
</dbReference>
<dbReference type="InterPro" id="IPR012094">
    <property type="entry name" value="tRNA_Ile_lys_synt"/>
</dbReference>
<keyword evidence="2 6" id="KW-0819">tRNA processing</keyword>
<keyword evidence="4 6" id="KW-0067">ATP-binding</keyword>
<comment type="caution">
    <text evidence="8">The sequence shown here is derived from an EMBL/GenBank/DDBJ whole genome shotgun (WGS) entry which is preliminary data.</text>
</comment>
<evidence type="ECO:0000256" key="3">
    <source>
        <dbReference type="ARBA" id="ARBA00022741"/>
    </source>
</evidence>
<evidence type="ECO:0000256" key="6">
    <source>
        <dbReference type="HAMAP-Rule" id="MF_01161"/>
    </source>
</evidence>
<dbReference type="HAMAP" id="MF_01161">
    <property type="entry name" value="tRNA_Ile_lys_synt"/>
    <property type="match status" value="1"/>
</dbReference>
<evidence type="ECO:0000259" key="7">
    <source>
        <dbReference type="Pfam" id="PF01171"/>
    </source>
</evidence>
<dbReference type="Proteomes" id="UP000033556">
    <property type="component" value="Unassembled WGS sequence"/>
</dbReference>
<reference evidence="8 9" key="1">
    <citation type="submission" date="2015-01" db="EMBL/GenBank/DDBJ databases">
        <title>Genome Sequencing of Rickettsiales.</title>
        <authorList>
            <person name="Daugherty S.C."/>
            <person name="Su Q."/>
            <person name="Abolude K."/>
            <person name="Beier-Sexton M."/>
            <person name="Carlyon J.A."/>
            <person name="Carter R."/>
            <person name="Day N.P."/>
            <person name="Dumler S.J."/>
            <person name="Dyachenko V."/>
            <person name="Godinez A."/>
            <person name="Kurtti T.J."/>
            <person name="Lichay M."/>
            <person name="Mullins K.E."/>
            <person name="Ott S."/>
            <person name="Pappas-Brown V."/>
            <person name="Paris D.H."/>
            <person name="Patel P."/>
            <person name="Richards A.L."/>
            <person name="Sadzewicz L."/>
            <person name="Sears K."/>
            <person name="Seidman D."/>
            <person name="Sengamalay N."/>
            <person name="Stenos J."/>
            <person name="Tallon L.J."/>
            <person name="Vincent G."/>
            <person name="Fraser C.M."/>
            <person name="Munderloh U."/>
            <person name="Dunning-Hotopp J.C."/>
        </authorList>
    </citation>
    <scope>NUCLEOTIDE SEQUENCE [LARGE SCALE GENOMIC DNA]</scope>
    <source>
        <strain evidence="8 9">Ac/Pa</strain>
    </source>
</reference>
<proteinExistence type="inferred from homology"/>
<gene>
    <name evidence="6 8" type="primary">tilS</name>
    <name evidence="8" type="ORF">APHACPA_0451</name>
</gene>
<dbReference type="GO" id="GO:0005737">
    <property type="term" value="C:cytoplasm"/>
    <property type="evidence" value="ECO:0007669"/>
    <property type="project" value="UniProtKB-SubCell"/>
</dbReference>
<dbReference type="PANTHER" id="PTHR43033">
    <property type="entry name" value="TRNA(ILE)-LYSIDINE SYNTHASE-RELATED"/>
    <property type="match status" value="1"/>
</dbReference>
<evidence type="ECO:0000256" key="2">
    <source>
        <dbReference type="ARBA" id="ARBA00022694"/>
    </source>
</evidence>
<keyword evidence="6" id="KW-0963">Cytoplasm</keyword>
<comment type="domain">
    <text evidence="6">The N-terminal region contains the highly conserved SGGXDS motif, predicted to be a P-loop motif involved in ATP binding.</text>
</comment>
<feature type="domain" description="tRNA(Ile)-lysidine/2-thiocytidine synthase N-terminal" evidence="7">
    <location>
        <begin position="22"/>
        <end position="199"/>
    </location>
</feature>
<dbReference type="InterPro" id="IPR011063">
    <property type="entry name" value="TilS/TtcA_N"/>
</dbReference>
<dbReference type="InterPro" id="IPR014729">
    <property type="entry name" value="Rossmann-like_a/b/a_fold"/>
</dbReference>
<sequence length="535" mass="61705">MLYEKFEYNINNLIGNFGLSKISIAVSGGSDSVALLYLANIWAEKNNIELFVISVDHNLREQSKQETHYIQNISNSLNRKHYSLSFDHQNNFSNLQARAREGRYDLMTNLCLELDILVLLTAHHEDDYVENFCLRLERNSGIFGLSSSNINWYNNIQIIRPLYNIPKSELVEYLVSHNIEWFEDESNSSDKYRRNVIRQKLAKSADYIRHLSKPAYREEFKGDTERSTAAYTSVGEEALLRGPVKLTVSPRGLTTGSIKTIKSTNNFSIFNWIPWLSHGMTEVKLIHATMSREDVSTGTASKLPLEAKFGKMSKAAIISQQLKTNKLIENEFKPKLISAIAEAVKIFEYGFAFLDLVKFDKFSNEVKVQIINFLLIIISGQSRVARFYSVEPILKLITQDVNFKNTLHGCIIKRIQNELLIYREFGKKLPESKILLDKSVIWDNRFCITKNQETPNCFVTHLSLEDYKIIKKQLDLEPLKNLSCKNHNAVLLTLPIIKILEKVIAIPHISYYDNDMWNFEVSFAPNFVSRFTHFC</sequence>
<comment type="function">
    <text evidence="6">Ligates lysine onto the cytidine present at position 34 of the AUA codon-specific tRNA(Ile) that contains the anticodon CAU, in an ATP-dependent manner. Cytidine is converted to lysidine, thus changing the amino acid specificity of the tRNA from methionine to isoleucine.</text>
</comment>
<dbReference type="Pfam" id="PF01171">
    <property type="entry name" value="ATP_bind_3"/>
    <property type="match status" value="1"/>
</dbReference>